<dbReference type="EMBL" id="CDMZ01001114">
    <property type="protein sequence ID" value="CEM27516.1"/>
    <property type="molecule type" value="Genomic_DNA"/>
</dbReference>
<dbReference type="SMART" id="SM00164">
    <property type="entry name" value="TBC"/>
    <property type="match status" value="1"/>
</dbReference>
<dbReference type="PANTHER" id="PTHR47219:SF9">
    <property type="entry name" value="GTPASE ACTIVATING PROTEIN AND CENTROSOME-ASSOCIATED, ISOFORM B"/>
    <property type="match status" value="1"/>
</dbReference>
<dbReference type="PANTHER" id="PTHR47219">
    <property type="entry name" value="RAB GTPASE-ACTIVATING PROTEIN 1-LIKE"/>
    <property type="match status" value="1"/>
</dbReference>
<feature type="compositionally biased region" description="Basic and acidic residues" evidence="1">
    <location>
        <begin position="1273"/>
        <end position="1291"/>
    </location>
</feature>
<feature type="region of interest" description="Disordered" evidence="1">
    <location>
        <begin position="400"/>
        <end position="433"/>
    </location>
</feature>
<feature type="compositionally biased region" description="Pro residues" evidence="1">
    <location>
        <begin position="866"/>
        <end position="877"/>
    </location>
</feature>
<feature type="compositionally biased region" description="Low complexity" evidence="1">
    <location>
        <begin position="856"/>
        <end position="865"/>
    </location>
</feature>
<evidence type="ECO:0000256" key="1">
    <source>
        <dbReference type="SAM" id="MobiDB-lite"/>
    </source>
</evidence>
<feature type="region of interest" description="Disordered" evidence="1">
    <location>
        <begin position="358"/>
        <end position="378"/>
    </location>
</feature>
<feature type="compositionally biased region" description="Gly residues" evidence="1">
    <location>
        <begin position="1039"/>
        <end position="1049"/>
    </location>
</feature>
<feature type="region of interest" description="Disordered" evidence="1">
    <location>
        <begin position="455"/>
        <end position="487"/>
    </location>
</feature>
<feature type="region of interest" description="Disordered" evidence="1">
    <location>
        <begin position="824"/>
        <end position="894"/>
    </location>
</feature>
<name>A0A0G4GEF7_9ALVE</name>
<feature type="compositionally biased region" description="Low complexity" evidence="1">
    <location>
        <begin position="458"/>
        <end position="487"/>
    </location>
</feature>
<dbReference type="Gene3D" id="1.10.8.270">
    <property type="entry name" value="putative rabgap domain of human tbc1 domain family member 14 like domains"/>
    <property type="match status" value="1"/>
</dbReference>
<feature type="compositionally biased region" description="Basic and acidic residues" evidence="1">
    <location>
        <begin position="1310"/>
        <end position="1320"/>
    </location>
</feature>
<accession>A0A0G4GEF7</accession>
<dbReference type="Gene3D" id="1.10.472.80">
    <property type="entry name" value="Ypt/Rab-GAP domain of gyp1p, domain 3"/>
    <property type="match status" value="1"/>
</dbReference>
<dbReference type="InterPro" id="IPR000195">
    <property type="entry name" value="Rab-GAP-TBC_dom"/>
</dbReference>
<feature type="compositionally biased region" description="Polar residues" evidence="1">
    <location>
        <begin position="838"/>
        <end position="849"/>
    </location>
</feature>
<sequence>MESLPLEQRPLTWYEVSFRCIFTFQCCTLEDFLKCTLLSKQIYRILHSQRAREKTFRKGFPPPLRPYYWRVILTGDPLSHLHSRNPIGASYEELRNRKHAKADAAILRDVGRTLPEMELFKEKGGEGQKMLFNVLRAAANLETSELKGLGYCQGMNFVVGFLVSELGEQKAFEGLVALMKNETYDLFNFYSHGFARVRECACMLNELVKALMPEMHDRFQQFDDPEEHHIAVSANYYAMPWFMTLFVDSLPLPHAKAVWDLYLMHGSSILVCVALVLLYGHKAALSKLEYEETLKTLRDVPRRTSYSPEELCERVDEMRALICPRVLWCWSELFWKSACAWPSLHIYAVSRKDRERDFEGGSCPDSEDANTGPTEECRLRTPRGSRLFVYRIRTAVPRLAPPRGEEGSAVRSAVSPGSKEDAQKGSGGDATGANRGHFPLLASFCARRAVLFPTGSPSTKARAAGGATTGKSRPTRKSSGAAEESVVVSPNRTPVFPAEFFAGSSESVDAGWVASFSEFLPPEADAENEALDVDVEEEGGDDADLVSALETAMDVTPSETNFFFECESGGSPSAAIPEFTIAAPVVTGSSTASALDPGVSVPVSLGEEGCSAGVLTTPAGSESHAVGGSGGNLLNRINSSDNGSNFSSFVSGGLVVLGEGEGGAPIVSDEGKVSYIPLELFLSSSEGGTPTPAHSGAPAIKTANAPPTSSALPSGMGNLMGAAGRGVRGVQVKEKEKEKDLFADLAASAFPSVASGAPAASPPTGVPPRMAAQNQGTEGIPVAPNKPAGNEKGKQDADLFGDLDIFMKGSGDPFASARLQPSLFQSPTEQNLKARKTPQASPDTTNATPMPSPERPQSAAAKPLSLPLPLPPQPHSPSLPEQTQSTSRFRRPPPAESLFVVQVELKLPPKIPITPRSLFPPKDERFKPKPALSQRRSGSGALDRQGGDTAAAQALTVAALTGAAGIRRLTREGTAEGSQQGSRRPSAISDSDRQVGGQPAGLGAFLSSIGGKIQLLGERAAAGVPLPPGHVQGGQQELGQGGQMRGGRGMASPPPGPQAKGGAQGHGVSRARTEGPPPHTQGGHAGAPAGFVPSSASSPSGSPPAGSTTGVHSREGGASGVMTSLQRRAMDPFGALNINFSLDTARGWTQQGSEQVRAGVGAVASQLRNLVAPAGSGDPGGGLAGQRGARTSGGHAGDPTLASGRGPGPAQSSASTGGGTTTTPPVAGPPDRRGSRHDSWRGQTQGEGVRRGSSLATPPAGPGHRTASSSPETVREAQQREQPRNGHRQKENSLQVEEASPPQLIGGLMVRKEREEREMGRGANGSRASASGQGGSTVSGSSEVPPAPAQVIGMRGGGRRRVS</sequence>
<feature type="compositionally biased region" description="Low complexity" evidence="1">
    <location>
        <begin position="1208"/>
        <end position="1225"/>
    </location>
</feature>
<proteinExistence type="predicted"/>
<dbReference type="VEuPathDB" id="CryptoDB:Cvel_21431"/>
<organism evidence="3">
    <name type="scientific">Chromera velia CCMP2878</name>
    <dbReference type="NCBI Taxonomy" id="1169474"/>
    <lineage>
        <taxon>Eukaryota</taxon>
        <taxon>Sar</taxon>
        <taxon>Alveolata</taxon>
        <taxon>Colpodellida</taxon>
        <taxon>Chromeraceae</taxon>
        <taxon>Chromera</taxon>
    </lineage>
</organism>
<protein>
    <recommendedName>
        <fullName evidence="2">Rab-GAP TBC domain-containing protein</fullName>
    </recommendedName>
</protein>
<feature type="domain" description="Rab-GAP TBC" evidence="2">
    <location>
        <begin position="59"/>
        <end position="266"/>
    </location>
</feature>
<dbReference type="InterPro" id="IPR035969">
    <property type="entry name" value="Rab-GAP_TBC_sf"/>
</dbReference>
<feature type="compositionally biased region" description="Low complexity" evidence="1">
    <location>
        <begin position="1086"/>
        <end position="1111"/>
    </location>
</feature>
<feature type="region of interest" description="Disordered" evidence="1">
    <location>
        <begin position="686"/>
        <end position="719"/>
    </location>
</feature>
<dbReference type="SUPFAM" id="SSF47923">
    <property type="entry name" value="Ypt/Rab-GAP domain of gyp1p"/>
    <property type="match status" value="2"/>
</dbReference>
<dbReference type="GO" id="GO:0005096">
    <property type="term" value="F:GTPase activator activity"/>
    <property type="evidence" value="ECO:0007669"/>
    <property type="project" value="TreeGrafter"/>
</dbReference>
<dbReference type="Pfam" id="PF00566">
    <property type="entry name" value="RabGAP-TBC"/>
    <property type="match status" value="1"/>
</dbReference>
<feature type="region of interest" description="Disordered" evidence="1">
    <location>
        <begin position="911"/>
        <end position="949"/>
    </location>
</feature>
<evidence type="ECO:0000313" key="3">
    <source>
        <dbReference type="EMBL" id="CEM27516.1"/>
    </source>
</evidence>
<dbReference type="PROSITE" id="PS50086">
    <property type="entry name" value="TBC_RABGAP"/>
    <property type="match status" value="1"/>
</dbReference>
<gene>
    <name evidence="3" type="ORF">Cvel_21431</name>
</gene>
<dbReference type="GO" id="GO:0031267">
    <property type="term" value="F:small GTPase binding"/>
    <property type="evidence" value="ECO:0007669"/>
    <property type="project" value="TreeGrafter"/>
</dbReference>
<feature type="region of interest" description="Disordered" evidence="1">
    <location>
        <begin position="1024"/>
        <end position="1118"/>
    </location>
</feature>
<dbReference type="InterPro" id="IPR050302">
    <property type="entry name" value="Rab_GAP_TBC_domain"/>
</dbReference>
<feature type="compositionally biased region" description="Basic and acidic residues" evidence="1">
    <location>
        <begin position="1230"/>
        <end position="1240"/>
    </location>
</feature>
<feature type="region of interest" description="Disordered" evidence="1">
    <location>
        <begin position="969"/>
        <end position="996"/>
    </location>
</feature>
<feature type="region of interest" description="Disordered" evidence="1">
    <location>
        <begin position="1171"/>
        <end position="1363"/>
    </location>
</feature>
<feature type="region of interest" description="Disordered" evidence="1">
    <location>
        <begin position="753"/>
        <end position="796"/>
    </location>
</feature>
<evidence type="ECO:0000259" key="2">
    <source>
        <dbReference type="PROSITE" id="PS50086"/>
    </source>
</evidence>
<reference evidence="3" key="1">
    <citation type="submission" date="2014-11" db="EMBL/GenBank/DDBJ databases">
        <authorList>
            <person name="Otto D Thomas"/>
            <person name="Naeem Raeece"/>
        </authorList>
    </citation>
    <scope>NUCLEOTIDE SEQUENCE</scope>
</reference>